<protein>
    <submittedName>
        <fullName evidence="1">Uncharacterized protein</fullName>
    </submittedName>
</protein>
<gene>
    <name evidence="1" type="ORF">XELAEV_18025344mg</name>
</gene>
<dbReference type="EMBL" id="CM004473">
    <property type="protein sequence ID" value="OCT82810.1"/>
    <property type="molecule type" value="Genomic_DNA"/>
</dbReference>
<dbReference type="AlphaFoldDB" id="A0A974D1I4"/>
<proteinExistence type="predicted"/>
<organism evidence="1 2">
    <name type="scientific">Xenopus laevis</name>
    <name type="common">African clawed frog</name>
    <dbReference type="NCBI Taxonomy" id="8355"/>
    <lineage>
        <taxon>Eukaryota</taxon>
        <taxon>Metazoa</taxon>
        <taxon>Chordata</taxon>
        <taxon>Craniata</taxon>
        <taxon>Vertebrata</taxon>
        <taxon>Euteleostomi</taxon>
        <taxon>Amphibia</taxon>
        <taxon>Batrachia</taxon>
        <taxon>Anura</taxon>
        <taxon>Pipoidea</taxon>
        <taxon>Pipidae</taxon>
        <taxon>Xenopodinae</taxon>
        <taxon>Xenopus</taxon>
        <taxon>Xenopus</taxon>
    </lineage>
</organism>
<accession>A0A974D1I4</accession>
<name>A0A974D1I4_XENLA</name>
<reference evidence="2" key="1">
    <citation type="journal article" date="2016" name="Nature">
        <title>Genome evolution in the allotetraploid frog Xenopus laevis.</title>
        <authorList>
            <person name="Session A.M."/>
            <person name="Uno Y."/>
            <person name="Kwon T."/>
            <person name="Chapman J.A."/>
            <person name="Toyoda A."/>
            <person name="Takahashi S."/>
            <person name="Fukui A."/>
            <person name="Hikosaka A."/>
            <person name="Suzuki A."/>
            <person name="Kondo M."/>
            <person name="van Heeringen S.J."/>
            <person name="Quigley I."/>
            <person name="Heinz S."/>
            <person name="Ogino H."/>
            <person name="Ochi H."/>
            <person name="Hellsten U."/>
            <person name="Lyons J.B."/>
            <person name="Simakov O."/>
            <person name="Putnam N."/>
            <person name="Stites J."/>
            <person name="Kuroki Y."/>
            <person name="Tanaka T."/>
            <person name="Michiue T."/>
            <person name="Watanabe M."/>
            <person name="Bogdanovic O."/>
            <person name="Lister R."/>
            <person name="Georgiou G."/>
            <person name="Paranjpe S.S."/>
            <person name="van Kruijsbergen I."/>
            <person name="Shu S."/>
            <person name="Carlson J."/>
            <person name="Kinoshita T."/>
            <person name="Ohta Y."/>
            <person name="Mawaribuchi S."/>
            <person name="Jenkins J."/>
            <person name="Grimwood J."/>
            <person name="Schmutz J."/>
            <person name="Mitros T."/>
            <person name="Mozaffari S.V."/>
            <person name="Suzuki Y."/>
            <person name="Haramoto Y."/>
            <person name="Yamamoto T.S."/>
            <person name="Takagi C."/>
            <person name="Heald R."/>
            <person name="Miller K."/>
            <person name="Haudenschild C."/>
            <person name="Kitzman J."/>
            <person name="Nakayama T."/>
            <person name="Izutsu Y."/>
            <person name="Robert J."/>
            <person name="Fortriede J."/>
            <person name="Burns K."/>
            <person name="Lotay V."/>
            <person name="Karimi K."/>
            <person name="Yasuoka Y."/>
            <person name="Dichmann D.S."/>
            <person name="Flajnik M.F."/>
            <person name="Houston D.W."/>
            <person name="Shendure J."/>
            <person name="DuPasquier L."/>
            <person name="Vize P.D."/>
            <person name="Zorn A.M."/>
            <person name="Ito M."/>
            <person name="Marcotte E.M."/>
            <person name="Wallingford J.B."/>
            <person name="Ito Y."/>
            <person name="Asashima M."/>
            <person name="Ueno N."/>
            <person name="Matsuda Y."/>
            <person name="Veenstra G.J."/>
            <person name="Fujiyama A."/>
            <person name="Harland R.M."/>
            <person name="Taira M."/>
            <person name="Rokhsar D.S."/>
        </authorList>
    </citation>
    <scope>NUCLEOTIDE SEQUENCE [LARGE SCALE GENOMIC DNA]</scope>
    <source>
        <strain evidence="2">J</strain>
    </source>
</reference>
<evidence type="ECO:0000313" key="2">
    <source>
        <dbReference type="Proteomes" id="UP000694892"/>
    </source>
</evidence>
<dbReference type="Proteomes" id="UP000694892">
    <property type="component" value="Chromosome 4S"/>
</dbReference>
<evidence type="ECO:0000313" key="1">
    <source>
        <dbReference type="EMBL" id="OCT82810.1"/>
    </source>
</evidence>
<sequence>MLQCYYVTKIPECEWLWSLCTVICERSVHPFIYAYGIPLDLAPPVALNQIPGLQFGHPMVYAEVSHPY</sequence>